<dbReference type="PROSITE" id="PS51171">
    <property type="entry name" value="PREPHENATE_DEHYDR_3"/>
    <property type="match status" value="1"/>
</dbReference>
<dbReference type="CDD" id="cd13532">
    <property type="entry name" value="PBP2_PDT_like"/>
    <property type="match status" value="1"/>
</dbReference>
<organism evidence="7 8">
    <name type="scientific">Mycena chlorophos</name>
    <name type="common">Agaric fungus</name>
    <name type="synonym">Agaricus chlorophos</name>
    <dbReference type="NCBI Taxonomy" id="658473"/>
    <lineage>
        <taxon>Eukaryota</taxon>
        <taxon>Fungi</taxon>
        <taxon>Dikarya</taxon>
        <taxon>Basidiomycota</taxon>
        <taxon>Agaricomycotina</taxon>
        <taxon>Agaricomycetes</taxon>
        <taxon>Agaricomycetidae</taxon>
        <taxon>Agaricales</taxon>
        <taxon>Marasmiineae</taxon>
        <taxon>Mycenaceae</taxon>
        <taxon>Mycena</taxon>
    </lineage>
</organism>
<protein>
    <recommendedName>
        <fullName evidence="6">Prephenate dehydratase domain-containing protein</fullName>
    </recommendedName>
</protein>
<evidence type="ECO:0000313" key="7">
    <source>
        <dbReference type="EMBL" id="GAT61237.1"/>
    </source>
</evidence>
<dbReference type="PANTHER" id="PTHR21022">
    <property type="entry name" value="PREPHENATE DEHYDRATASE P PROTEIN"/>
    <property type="match status" value="1"/>
</dbReference>
<keyword evidence="8" id="KW-1185">Reference proteome</keyword>
<evidence type="ECO:0000256" key="2">
    <source>
        <dbReference type="ARBA" id="ARBA00023141"/>
    </source>
</evidence>
<keyword evidence="2" id="KW-0057">Aromatic amino acid biosynthesis</keyword>
<dbReference type="EMBL" id="DF850018">
    <property type="protein sequence ID" value="GAT61237.1"/>
    <property type="molecule type" value="Genomic_DNA"/>
</dbReference>
<gene>
    <name evidence="7" type="ORF">MCHLO_17286</name>
</gene>
<dbReference type="PANTHER" id="PTHR21022:SF19">
    <property type="entry name" value="PREPHENATE DEHYDRATASE-RELATED"/>
    <property type="match status" value="1"/>
</dbReference>
<evidence type="ECO:0000259" key="6">
    <source>
        <dbReference type="PROSITE" id="PS51171"/>
    </source>
</evidence>
<evidence type="ECO:0000256" key="4">
    <source>
        <dbReference type="ARBA" id="ARBA00023239"/>
    </source>
</evidence>
<evidence type="ECO:0000313" key="8">
    <source>
        <dbReference type="Proteomes" id="UP000815677"/>
    </source>
</evidence>
<evidence type="ECO:0000256" key="1">
    <source>
        <dbReference type="ARBA" id="ARBA00022605"/>
    </source>
</evidence>
<keyword evidence="4" id="KW-0456">Lyase</keyword>
<feature type="domain" description="Prephenate dehydratase" evidence="6">
    <location>
        <begin position="5"/>
        <end position="189"/>
    </location>
</feature>
<evidence type="ECO:0000256" key="5">
    <source>
        <dbReference type="ARBA" id="ARBA00029440"/>
    </source>
</evidence>
<accession>A0ABQ0ME79</accession>
<reference evidence="7" key="1">
    <citation type="submission" date="2014-09" db="EMBL/GenBank/DDBJ databases">
        <title>Genome sequence of the luminous mushroom Mycena chlorophos for searching fungal bioluminescence genes.</title>
        <authorList>
            <person name="Tanaka Y."/>
            <person name="Kasuga D."/>
            <person name="Oba Y."/>
            <person name="Hase S."/>
            <person name="Sato K."/>
            <person name="Oba Y."/>
            <person name="Sakakibara Y."/>
        </authorList>
    </citation>
    <scope>NUCLEOTIDE SEQUENCE</scope>
</reference>
<keyword evidence="1" id="KW-0028">Amino-acid biosynthesis</keyword>
<proteinExistence type="predicted"/>
<evidence type="ECO:0000256" key="3">
    <source>
        <dbReference type="ARBA" id="ARBA00023222"/>
    </source>
</evidence>
<dbReference type="SUPFAM" id="SSF53850">
    <property type="entry name" value="Periplasmic binding protein-like II"/>
    <property type="match status" value="1"/>
</dbReference>
<keyword evidence="3" id="KW-0584">Phenylalanine biosynthesis</keyword>
<dbReference type="Pfam" id="PF00800">
    <property type="entry name" value="PDT"/>
    <property type="match status" value="1"/>
</dbReference>
<dbReference type="InterPro" id="IPR001086">
    <property type="entry name" value="Preph_deHydtase"/>
</dbReference>
<sequence length="279" mass="30318">MADFIVAFLGPLGTYSHQAAHERFGDSVKYHECSTITGVFHAIASSSAHVGAIPQENSLFGSVTETYDALRREVAAPGFVVGETILSVQHCLLVPQGVEASQIRRIKSHEQALGQCAAFLAREFPGAVLEKVSSTAGAAETISRDSTTTRDCAAICSRMCVDVFEGLEVLFESIQDAQNNFTRFYLLSKSREHQLPPPAAPPTKALLWISPSGSERITSLLATLDLPVSRLDRRPRPQSSKLFQALYFVEVEETDATAVEQALGRLLVQGTEAKLLGIW</sequence>
<dbReference type="Proteomes" id="UP000815677">
    <property type="component" value="Unassembled WGS sequence"/>
</dbReference>
<name>A0ABQ0ME79_MYCCL</name>
<dbReference type="Gene3D" id="3.40.190.10">
    <property type="entry name" value="Periplasmic binding protein-like II"/>
    <property type="match status" value="2"/>
</dbReference>
<comment type="pathway">
    <text evidence="5">Amino-acid biosynthesis.</text>
</comment>